<dbReference type="OrthoDB" id="51149at2"/>
<accession>A0A1U7NW46</accession>
<sequence length="990" mass="111143">MSSLPVRRRSQVRFSVPEPMPQGLARPRLQKQLTDLTIKVAALLAPSGYGKTVLLAQWARQQNGNVIWLKLHQEDRDAHFFLQSLVDAFQYFGLNLSYWKSGAILETSPSHALLALLNDVNNHPSDLTLIVDGGEHLSDDSANLLNAFVDGLGEGHRIFVAQHEASSFQIAPFLASGIGTEINAGQLRFTEHEVDVLARTFEADPLPPSDLHGWPAGVMLEFHAQNNQFQAGTEHLLLTLVRRLPEDIQQALPALSVMEIWTPTTPSVLHLNLPGDWLDQVRRVGLPVLQQGKAFIPHDALREYLQDTLQRDQTQFKTVQGYAAQQADREGRPYAATLHFLAAGQIESALSMIQNLVPGWYRTANWKIAIDLLSKVPDEFLTSELRSLLALSLGETGEGERAETLARRQIDLFPTATAYYALALRNYRTNNFDEMQKSIDGGLETIRVTPSPTNQRDTIQLLRSQAVLFISSGKPEAALEVAEDAVSRATIYGDNSLRIATQSVKAHIMRGMKYDSEILLEQYFNLYKSSINENPHRMMPVVQTYARQLNRVRRPRESLEILKEYTKNYGEIYPLADFMLIGDISLAYLSLGDYENSLETALKGCKFSLEHDHKGYLSSNLFTALWIYFGTDRLQEAEALLRSSLHQIDQTPPRAGDDASERAFFKFILGVPVEALELADQAFTFDQVPETAAVLLSMLILHQKGEVSKDLGHKLREALSLYSEDHALYQVAFSKFEPIFQAYKTAGIEKNFFDDLLANAYLIGQIEKKKLRLTVIGHFRIDINGMSSRLGYSTALETLIYRVLHPGASQDEIAVAIWPLSDLARGRGSVQQARRTVNRTFQTAFKQPGMELLQTAGSGRRNPGWMIDTEVHVSCDALDILSSMDAQTIQNLYKGSFLPSSNHEWVIDFRVLIARHVARVYQAHANALGETSDALQWLMRAAMADQEPDTFERVMALSRVLGRQEIERSAQQALEALREGHAPYLTHWTN</sequence>
<reference evidence="1 2" key="1">
    <citation type="submission" date="2017-01" db="EMBL/GenBank/DDBJ databases">
        <title>Genome Analysis of Deinococcus marmoris KOPRI26562.</title>
        <authorList>
            <person name="Kim J.H."/>
            <person name="Oh H.-M."/>
        </authorList>
    </citation>
    <scope>NUCLEOTIDE SEQUENCE [LARGE SCALE GENOMIC DNA]</scope>
    <source>
        <strain evidence="1 2">KOPRI26562</strain>
    </source>
</reference>
<dbReference type="AlphaFoldDB" id="A0A1U7NW46"/>
<dbReference type="RefSeq" id="WP_139322981.1">
    <property type="nucleotide sequence ID" value="NZ_MSTI01000114.1"/>
</dbReference>
<organism evidence="1 2">
    <name type="scientific">Deinococcus marmoris</name>
    <dbReference type="NCBI Taxonomy" id="249408"/>
    <lineage>
        <taxon>Bacteria</taxon>
        <taxon>Thermotogati</taxon>
        <taxon>Deinococcota</taxon>
        <taxon>Deinococci</taxon>
        <taxon>Deinococcales</taxon>
        <taxon>Deinococcaceae</taxon>
        <taxon>Deinococcus</taxon>
    </lineage>
</organism>
<dbReference type="SUPFAM" id="SSF52540">
    <property type="entry name" value="P-loop containing nucleoside triphosphate hydrolases"/>
    <property type="match status" value="1"/>
</dbReference>
<dbReference type="InterPro" id="IPR027417">
    <property type="entry name" value="P-loop_NTPase"/>
</dbReference>
<dbReference type="Gene3D" id="1.25.40.10">
    <property type="entry name" value="Tetratricopeptide repeat domain"/>
    <property type="match status" value="1"/>
</dbReference>
<proteinExistence type="predicted"/>
<name>A0A1U7NW46_9DEIO</name>
<dbReference type="STRING" id="249408.BOO71_0009691"/>
<dbReference type="Proteomes" id="UP000186607">
    <property type="component" value="Unassembled WGS sequence"/>
</dbReference>
<evidence type="ECO:0000313" key="1">
    <source>
        <dbReference type="EMBL" id="OLV17130.1"/>
    </source>
</evidence>
<evidence type="ECO:0000313" key="2">
    <source>
        <dbReference type="Proteomes" id="UP000186607"/>
    </source>
</evidence>
<protein>
    <submittedName>
        <fullName evidence="1">HTH-type transcriptional regulator malT</fullName>
    </submittedName>
</protein>
<dbReference type="InterPro" id="IPR011990">
    <property type="entry name" value="TPR-like_helical_dom_sf"/>
</dbReference>
<dbReference type="EMBL" id="MSTI01000114">
    <property type="protein sequence ID" value="OLV17130.1"/>
    <property type="molecule type" value="Genomic_DNA"/>
</dbReference>
<comment type="caution">
    <text evidence="1">The sequence shown here is derived from an EMBL/GenBank/DDBJ whole genome shotgun (WGS) entry which is preliminary data.</text>
</comment>
<dbReference type="SUPFAM" id="SSF48452">
    <property type="entry name" value="TPR-like"/>
    <property type="match status" value="1"/>
</dbReference>
<keyword evidence="2" id="KW-1185">Reference proteome</keyword>
<gene>
    <name evidence="1" type="ORF">BOO71_0009691</name>
</gene>